<organism evidence="1 2">
    <name type="scientific">Cichlidogyrus casuarinus</name>
    <dbReference type="NCBI Taxonomy" id="1844966"/>
    <lineage>
        <taxon>Eukaryota</taxon>
        <taxon>Metazoa</taxon>
        <taxon>Spiralia</taxon>
        <taxon>Lophotrochozoa</taxon>
        <taxon>Platyhelminthes</taxon>
        <taxon>Monogenea</taxon>
        <taxon>Monopisthocotylea</taxon>
        <taxon>Dactylogyridea</taxon>
        <taxon>Ancyrocephalidae</taxon>
        <taxon>Cichlidogyrus</taxon>
    </lineage>
</organism>
<feature type="non-terminal residue" evidence="1">
    <location>
        <position position="73"/>
    </location>
</feature>
<protein>
    <submittedName>
        <fullName evidence="1">Uncharacterized protein</fullName>
    </submittedName>
</protein>
<gene>
    <name evidence="1" type="ORF">Ciccas_011640</name>
</gene>
<keyword evidence="2" id="KW-1185">Reference proteome</keyword>
<comment type="caution">
    <text evidence="1">The sequence shown here is derived from an EMBL/GenBank/DDBJ whole genome shotgun (WGS) entry which is preliminary data.</text>
</comment>
<reference evidence="1 2" key="1">
    <citation type="submission" date="2024-11" db="EMBL/GenBank/DDBJ databases">
        <title>Adaptive evolution of stress response genes in parasites aligns with host niche diversity.</title>
        <authorList>
            <person name="Hahn C."/>
            <person name="Resl P."/>
        </authorList>
    </citation>
    <scope>NUCLEOTIDE SEQUENCE [LARGE SCALE GENOMIC DNA]</scope>
    <source>
        <strain evidence="1">EGGRZ-B1_66</strain>
        <tissue evidence="1">Body</tissue>
    </source>
</reference>
<name>A0ABD2PRW0_9PLAT</name>
<dbReference type="AlphaFoldDB" id="A0ABD2PRW0"/>
<proteinExistence type="predicted"/>
<evidence type="ECO:0000313" key="1">
    <source>
        <dbReference type="EMBL" id="KAL3309808.1"/>
    </source>
</evidence>
<evidence type="ECO:0000313" key="2">
    <source>
        <dbReference type="Proteomes" id="UP001626550"/>
    </source>
</evidence>
<dbReference type="EMBL" id="JBJKFK010003525">
    <property type="protein sequence ID" value="KAL3309808.1"/>
    <property type="molecule type" value="Genomic_DNA"/>
</dbReference>
<dbReference type="Proteomes" id="UP001626550">
    <property type="component" value="Unassembled WGS sequence"/>
</dbReference>
<sequence length="73" mass="6957">MYPGATATAAAAASFLGSNAATTCLLAGLGPTSQNLPGNPSSAAGLLAGSRCNPDFSQGASSLYQQAALAANP</sequence>
<accession>A0ABD2PRW0</accession>